<accession>A0A2W4R4C5</accession>
<dbReference type="SUPFAM" id="SSF52540">
    <property type="entry name" value="P-loop containing nucleoside triphosphate hydrolases"/>
    <property type="match status" value="1"/>
</dbReference>
<dbReference type="Pfam" id="PF01926">
    <property type="entry name" value="MMR_HSR1"/>
    <property type="match status" value="1"/>
</dbReference>
<dbReference type="Gene3D" id="3.40.50.300">
    <property type="entry name" value="P-loop containing nucleotide triphosphate hydrolases"/>
    <property type="match status" value="1"/>
</dbReference>
<comment type="caution">
    <text evidence="3">The sequence shown here is derived from an EMBL/GenBank/DDBJ whole genome shotgun (WGS) entry which is preliminary data.</text>
</comment>
<evidence type="ECO:0000259" key="2">
    <source>
        <dbReference type="Pfam" id="PF01926"/>
    </source>
</evidence>
<dbReference type="CDD" id="cd00882">
    <property type="entry name" value="Ras_like_GTPase"/>
    <property type="match status" value="1"/>
</dbReference>
<evidence type="ECO:0000256" key="1">
    <source>
        <dbReference type="SAM" id="Phobius"/>
    </source>
</evidence>
<name>A0A2W4R4C5_9GAMM</name>
<reference evidence="3 4" key="1">
    <citation type="journal article" date="2018" name="Aquat. Microb. Ecol.">
        <title>Gammaproteobacterial methanotrophs dominate.</title>
        <authorList>
            <person name="Rissanen A.J."/>
            <person name="Saarenheimo J."/>
            <person name="Tiirola M."/>
            <person name="Peura S."/>
            <person name="Aalto S.L."/>
            <person name="Karvinen A."/>
            <person name="Nykanen H."/>
        </authorList>
    </citation>
    <scope>NUCLEOTIDE SEQUENCE [LARGE SCALE GENOMIC DNA]</scope>
    <source>
        <strain evidence="3">AMbin10</strain>
    </source>
</reference>
<sequence length="584" mass="66099">MRLEVRDDLCHDATNFSLNPYQNPTMRDEFDQQLEAAKRWALESRDGGWLTEADIVRLTDLENRSPAGLFEPGTHRPLVAAFFGGTGVGKSTLLNRLAGQAIARVGVERPTSRELSIFLHESLHIHQLPEGFPVDRVHVAHHNNEKRRQVLWIDMPDIDSTEASNRDLVADWLPHIDVLIYVVSPERYRDDKGWRLLREHVRKHAWLFVINHWDRGQEAQLADFVKLLRLGGFASPLVFRTDCREELYKRKPDEFIELETAIQTLSETHLMEQLEARALNARRDELQAAVAACLGHLGGDEAIKGLRERWTEIWGENVEGLLQGLKWPMGEVAKAFVQHDANPLRLSIELGQKDKDKETRTAASPSILWDDWAQMQLQDALDRLSEEAGERRLPVRPLKSKLARVAESAPKLMITEAQKGLRVALGNPGNVLQRLSLKFTALCAVLFPLSAMGWVSWQAFTAYYESAQAHAGFLGADFAIHSMLIVAIAWVLPFFINQKIKPSHERTAYKGLRNGVNAGFARIQILADEFLAVYSSELGACLREGRSLLSSQSVRQVSEHGMLERIIPEEEAQRSAILNLDQKR</sequence>
<dbReference type="InterPro" id="IPR027417">
    <property type="entry name" value="P-loop_NTPase"/>
</dbReference>
<keyword evidence="1" id="KW-0472">Membrane</keyword>
<evidence type="ECO:0000313" key="4">
    <source>
        <dbReference type="Proteomes" id="UP000249396"/>
    </source>
</evidence>
<dbReference type="Proteomes" id="UP000249396">
    <property type="component" value="Unassembled WGS sequence"/>
</dbReference>
<organism evidence="3 4">
    <name type="scientific">Candidatus Methylumidiphilus alinenensis</name>
    <dbReference type="NCBI Taxonomy" id="2202197"/>
    <lineage>
        <taxon>Bacteria</taxon>
        <taxon>Pseudomonadati</taxon>
        <taxon>Pseudomonadota</taxon>
        <taxon>Gammaproteobacteria</taxon>
        <taxon>Methylococcales</taxon>
        <taxon>Candidatus Methylumidiphilus</taxon>
    </lineage>
</organism>
<gene>
    <name evidence="3" type="ORF">DM484_12185</name>
</gene>
<dbReference type="EMBL" id="QJPH01000313">
    <property type="protein sequence ID" value="PZN78792.1"/>
    <property type="molecule type" value="Genomic_DNA"/>
</dbReference>
<protein>
    <submittedName>
        <fullName evidence="3">GTP-binding protein</fullName>
    </submittedName>
</protein>
<dbReference type="AlphaFoldDB" id="A0A2W4R4C5"/>
<feature type="domain" description="G" evidence="2">
    <location>
        <begin position="81"/>
        <end position="199"/>
    </location>
</feature>
<feature type="transmembrane region" description="Helical" evidence="1">
    <location>
        <begin position="472"/>
        <end position="496"/>
    </location>
</feature>
<evidence type="ECO:0000313" key="3">
    <source>
        <dbReference type="EMBL" id="PZN78792.1"/>
    </source>
</evidence>
<keyword evidence="1" id="KW-1133">Transmembrane helix</keyword>
<dbReference type="GO" id="GO:0005525">
    <property type="term" value="F:GTP binding"/>
    <property type="evidence" value="ECO:0007669"/>
    <property type="project" value="InterPro"/>
</dbReference>
<keyword evidence="1" id="KW-0812">Transmembrane</keyword>
<proteinExistence type="predicted"/>
<dbReference type="InterPro" id="IPR006073">
    <property type="entry name" value="GTP-bd"/>
</dbReference>
<feature type="transmembrane region" description="Helical" evidence="1">
    <location>
        <begin position="439"/>
        <end position="460"/>
    </location>
</feature>